<dbReference type="Proteomes" id="UP001530400">
    <property type="component" value="Unassembled WGS sequence"/>
</dbReference>
<name>A0ABD3QJA4_9STRA</name>
<dbReference type="Pfam" id="PF00612">
    <property type="entry name" value="IQ"/>
    <property type="match status" value="6"/>
</dbReference>
<dbReference type="InterPro" id="IPR000048">
    <property type="entry name" value="IQ_motif_EF-hand-BS"/>
</dbReference>
<dbReference type="AlphaFoldDB" id="A0ABD3QJA4"/>
<dbReference type="SUPFAM" id="SSF52540">
    <property type="entry name" value="P-loop containing nucleoside triphosphate hydrolases"/>
    <property type="match status" value="1"/>
</dbReference>
<evidence type="ECO:0008006" key="8">
    <source>
        <dbReference type="Google" id="ProtNLM"/>
    </source>
</evidence>
<evidence type="ECO:0000256" key="5">
    <source>
        <dbReference type="SAM" id="MobiDB-lite"/>
    </source>
</evidence>
<organism evidence="6 7">
    <name type="scientific">Cyclotella atomus</name>
    <dbReference type="NCBI Taxonomy" id="382360"/>
    <lineage>
        <taxon>Eukaryota</taxon>
        <taxon>Sar</taxon>
        <taxon>Stramenopiles</taxon>
        <taxon>Ochrophyta</taxon>
        <taxon>Bacillariophyta</taxon>
        <taxon>Coscinodiscophyceae</taxon>
        <taxon>Thalassiosirophycidae</taxon>
        <taxon>Stephanodiscales</taxon>
        <taxon>Stephanodiscaceae</taxon>
        <taxon>Cyclotella</taxon>
    </lineage>
</organism>
<dbReference type="GO" id="GO:0005516">
    <property type="term" value="F:calmodulin binding"/>
    <property type="evidence" value="ECO:0007669"/>
    <property type="project" value="UniProtKB-KW"/>
</dbReference>
<evidence type="ECO:0000313" key="7">
    <source>
        <dbReference type="Proteomes" id="UP001530400"/>
    </source>
</evidence>
<dbReference type="Gene3D" id="1.20.5.190">
    <property type="match status" value="5"/>
</dbReference>
<dbReference type="GO" id="GO:0005737">
    <property type="term" value="C:cytoplasm"/>
    <property type="evidence" value="ECO:0007669"/>
    <property type="project" value="UniProtKB-SubCell"/>
</dbReference>
<dbReference type="PROSITE" id="PS50096">
    <property type="entry name" value="IQ"/>
    <property type="match status" value="5"/>
</dbReference>
<dbReference type="SMART" id="SM00015">
    <property type="entry name" value="IQ"/>
    <property type="match status" value="11"/>
</dbReference>
<evidence type="ECO:0000256" key="4">
    <source>
        <dbReference type="ARBA" id="ARBA00022860"/>
    </source>
</evidence>
<evidence type="ECO:0000256" key="1">
    <source>
        <dbReference type="ARBA" id="ARBA00004496"/>
    </source>
</evidence>
<keyword evidence="2" id="KW-0963">Cytoplasm</keyword>
<proteinExistence type="predicted"/>
<dbReference type="EMBL" id="JALLPJ020000164">
    <property type="protein sequence ID" value="KAL3800237.1"/>
    <property type="molecule type" value="Genomic_DNA"/>
</dbReference>
<dbReference type="PANTHER" id="PTHR22706">
    <property type="entry name" value="ASSEMBLY FACTOR FOR SPINDLE MICROTUBULES"/>
    <property type="match status" value="1"/>
</dbReference>
<evidence type="ECO:0000256" key="3">
    <source>
        <dbReference type="ARBA" id="ARBA00022737"/>
    </source>
</evidence>
<dbReference type="PANTHER" id="PTHR22706:SF1">
    <property type="entry name" value="ASSEMBLY FACTOR FOR SPINDLE MICROTUBULES"/>
    <property type="match status" value="1"/>
</dbReference>
<sequence>MNDSIAFMHEILNVTPPSPDDKMLPSPVDVADFDGFFGSDFVESPEHKQHRAKTQTTNQTRKGGSIHSNIARLKALRNHSIGGTSNNKRCIVSSGAGQYKSTVRAKGKENLVPKQKNEVQRGNVINYLSVEPKRAELSKGAKPQQPRLPIKPSRFMIKSPESKQKTKSTKSPPNARSIANIVKRRKNRSQFHSIATLSKSAIVVQRFARTYLAKSTLEMMKKITEVMSGIVSLQGLVRRWLVVNRSLKHKSAVKVQSLVRGHVCRKVMIRNTAATVIQCIYRSYSMSQVYISFRRGLISFQGVVRRRRAHSRALQLKNHSAGIIQFAVRAHLMRVSYLAFHRNLIQCQSVARRTIESKKVFKLRLDIIYGSASELSGTYHAAATQIQGIIRINSAKMSYQADLRKLVLCQSSVRRMFAMKEATELKIKTQIEIVLKMREDLRLASTIIQKAYRGYAARIDFTVLIKVVITCQSVVRKKLAMNLLDSILCERRAILNSAAESIQSLVRRHFAVKRAAATLIQATIRRHFAEMHFMLQSSAALKIQSLYRVYAKKMEEVSAATFQTLVLQAALRRRFAKMNYTLQSAAAAKIQSCYWANANKMKEVRVKRNNAATKIQSIVRYLQAFKFVLEIIETTKRRARYQANERVVVTLQACFRGQVVRKIVEYETYFATLIQSAFRRWQATSTLNNQKKWKHAIVKLQSQIRGRLVRCDMDYLNSCAVIIQAAFRSSRSTPCDWHSATVIQSQWRRHSCQVDFVIALLDIVTAQSIVRRWLAMKKLKVLDITDVSNDLLYNSLELSPGEKMSLKEAQTLSLEGVTVQLFESSFEVEVNQLKEEIAKAEEATLQFW</sequence>
<evidence type="ECO:0000313" key="6">
    <source>
        <dbReference type="EMBL" id="KAL3800237.1"/>
    </source>
</evidence>
<reference evidence="6 7" key="1">
    <citation type="submission" date="2024-10" db="EMBL/GenBank/DDBJ databases">
        <title>Updated reference genomes for cyclostephanoid diatoms.</title>
        <authorList>
            <person name="Roberts W.R."/>
            <person name="Alverson A.J."/>
        </authorList>
    </citation>
    <scope>NUCLEOTIDE SEQUENCE [LARGE SCALE GENOMIC DNA]</scope>
    <source>
        <strain evidence="6 7">AJA010-31</strain>
    </source>
</reference>
<gene>
    <name evidence="6" type="ORF">ACHAWO_013819</name>
</gene>
<dbReference type="InterPro" id="IPR027417">
    <property type="entry name" value="P-loop_NTPase"/>
</dbReference>
<comment type="caution">
    <text evidence="6">The sequence shown here is derived from an EMBL/GenBank/DDBJ whole genome shotgun (WGS) entry which is preliminary data.</text>
</comment>
<keyword evidence="7" id="KW-1185">Reference proteome</keyword>
<comment type="subcellular location">
    <subcellularLocation>
        <location evidence="1">Cytoplasm</location>
    </subcellularLocation>
</comment>
<keyword evidence="4" id="KW-0112">Calmodulin-binding</keyword>
<accession>A0ABD3QJA4</accession>
<keyword evidence="3" id="KW-0677">Repeat</keyword>
<feature type="region of interest" description="Disordered" evidence="5">
    <location>
        <begin position="135"/>
        <end position="175"/>
    </location>
</feature>
<protein>
    <recommendedName>
        <fullName evidence="8">Abnormal spindle-like microcephaly-associated protein</fullName>
    </recommendedName>
</protein>
<evidence type="ECO:0000256" key="2">
    <source>
        <dbReference type="ARBA" id="ARBA00022490"/>
    </source>
</evidence>
<dbReference type="InterPro" id="IPR051185">
    <property type="entry name" value="ASPM"/>
</dbReference>